<dbReference type="EMBL" id="JBGMEK010000169">
    <property type="protein sequence ID" value="MFA0813917.1"/>
    <property type="molecule type" value="Genomic_DNA"/>
</dbReference>
<dbReference type="InterPro" id="IPR024467">
    <property type="entry name" value="Xre/MbcA/ParS-like_toxin-bd"/>
</dbReference>
<comment type="caution">
    <text evidence="3">The sequence shown here is derived from an EMBL/GenBank/DDBJ whole genome shotgun (WGS) entry which is preliminary data.</text>
</comment>
<evidence type="ECO:0000259" key="2">
    <source>
        <dbReference type="Pfam" id="PF20432"/>
    </source>
</evidence>
<organism evidence="3 4">
    <name type="scientific">Microbulbifer epialgicus</name>
    <dbReference type="NCBI Taxonomy" id="393907"/>
    <lineage>
        <taxon>Bacteria</taxon>
        <taxon>Pseudomonadati</taxon>
        <taxon>Pseudomonadota</taxon>
        <taxon>Gammaproteobacteria</taxon>
        <taxon>Cellvibrionales</taxon>
        <taxon>Microbulbiferaceae</taxon>
        <taxon>Microbulbifer</taxon>
    </lineage>
</organism>
<dbReference type="Proteomes" id="UP001569428">
    <property type="component" value="Unassembled WGS sequence"/>
</dbReference>
<protein>
    <submittedName>
        <fullName evidence="3">Antitoxin Xre/MbcA/ParS toxin-binding domain-containing protein</fullName>
    </submittedName>
</protein>
<dbReference type="Pfam" id="PF20432">
    <property type="entry name" value="Xre-like-HTH"/>
    <property type="match status" value="1"/>
</dbReference>
<reference evidence="3 4" key="1">
    <citation type="submission" date="2024-08" db="EMBL/GenBank/DDBJ databases">
        <authorList>
            <person name="Ishaq N."/>
        </authorList>
    </citation>
    <scope>NUCLEOTIDE SEQUENCE [LARGE SCALE GENOMIC DNA]</scope>
    <source>
        <strain evidence="3 4">DSM 18651</strain>
    </source>
</reference>
<proteinExistence type="predicted"/>
<evidence type="ECO:0000259" key="1">
    <source>
        <dbReference type="Pfam" id="PF09722"/>
    </source>
</evidence>
<keyword evidence="4" id="KW-1185">Reference proteome</keyword>
<accession>A0ABV4P7C5</accession>
<sequence>MTSIPNYHPQPSADEVLLEALLNAATHLHIKKKDLGEIIHLDERTLRRKSGLDPDGAPGQLALLLVRAYRAAFVLTGNEVGARQWFSTPNRALNGTPRELAGRIDGLVRVVAYLDAMRGKV</sequence>
<dbReference type="InterPro" id="IPR046847">
    <property type="entry name" value="Xre-like_HTH"/>
</dbReference>
<name>A0ABV4P7C5_9GAMM</name>
<feature type="domain" description="Antitoxin Xre-like helix-turn-helix" evidence="2">
    <location>
        <begin position="15"/>
        <end position="67"/>
    </location>
</feature>
<feature type="domain" description="Antitoxin Xre/MbcA/ParS-like toxin-binding" evidence="1">
    <location>
        <begin position="71"/>
        <end position="119"/>
    </location>
</feature>
<evidence type="ECO:0000313" key="3">
    <source>
        <dbReference type="EMBL" id="MFA0813917.1"/>
    </source>
</evidence>
<evidence type="ECO:0000313" key="4">
    <source>
        <dbReference type="Proteomes" id="UP001569428"/>
    </source>
</evidence>
<dbReference type="Pfam" id="PF09722">
    <property type="entry name" value="Xre_MbcA_ParS_C"/>
    <property type="match status" value="1"/>
</dbReference>
<dbReference type="RefSeq" id="WP_371841753.1">
    <property type="nucleotide sequence ID" value="NZ_JBGMEK010000169.1"/>
</dbReference>
<gene>
    <name evidence="3" type="ORF">ACCI49_23910</name>
</gene>